<accession>A0A9W6Q191</accession>
<comment type="caution">
    <text evidence="1">The sequence shown here is derived from an EMBL/GenBank/DDBJ whole genome shotgun (WGS) entry which is preliminary data.</text>
</comment>
<evidence type="ECO:0000313" key="2">
    <source>
        <dbReference type="Proteomes" id="UP001165124"/>
    </source>
</evidence>
<keyword evidence="2" id="KW-1185">Reference proteome</keyword>
<dbReference type="EMBL" id="BSRZ01000017">
    <property type="protein sequence ID" value="GLW66774.1"/>
    <property type="molecule type" value="Genomic_DNA"/>
</dbReference>
<organism evidence="1 2">
    <name type="scientific">Actinomadura rubrobrunea</name>
    <dbReference type="NCBI Taxonomy" id="115335"/>
    <lineage>
        <taxon>Bacteria</taxon>
        <taxon>Bacillati</taxon>
        <taxon>Actinomycetota</taxon>
        <taxon>Actinomycetes</taxon>
        <taxon>Streptosporangiales</taxon>
        <taxon>Thermomonosporaceae</taxon>
        <taxon>Actinomadura</taxon>
    </lineage>
</organism>
<dbReference type="AlphaFoldDB" id="A0A9W6Q191"/>
<evidence type="ECO:0000313" key="1">
    <source>
        <dbReference type="EMBL" id="GLW66774.1"/>
    </source>
</evidence>
<proteinExistence type="predicted"/>
<sequence>MSVERGAVLADHADRGALAALAAARGWTRTAAEPAGFAEPEREVWDAGGGTRVVYAESPVRGTRFVCVTGPDAGSAEEAFAAVAAVLPTVPVEEILAGLLAEPAPAPRELIRGLDRLATAARANGERRPEDPRYRRVVERLAAHPERQVRRALLFAVEELSAVRPELADPILARRDEETELAELVRTFAETVRARS</sequence>
<dbReference type="RefSeq" id="WP_067909741.1">
    <property type="nucleotide sequence ID" value="NZ_BSRZ01000017.1"/>
</dbReference>
<gene>
    <name evidence="1" type="ORF">Arub01_50180</name>
</gene>
<dbReference type="Proteomes" id="UP001165124">
    <property type="component" value="Unassembled WGS sequence"/>
</dbReference>
<reference evidence="1" key="1">
    <citation type="submission" date="2023-02" db="EMBL/GenBank/DDBJ databases">
        <title>Actinomadura rubrobrunea NBRC 14622.</title>
        <authorList>
            <person name="Ichikawa N."/>
            <person name="Sato H."/>
            <person name="Tonouchi N."/>
        </authorList>
    </citation>
    <scope>NUCLEOTIDE SEQUENCE</scope>
    <source>
        <strain evidence="1">NBRC 14622</strain>
    </source>
</reference>
<protein>
    <submittedName>
        <fullName evidence="1">Uncharacterized protein</fullName>
    </submittedName>
</protein>
<name>A0A9W6Q191_9ACTN</name>